<gene>
    <name evidence="1" type="ORF">C882_4364</name>
</gene>
<dbReference type="EMBL" id="ANHY01000008">
    <property type="protein sequence ID" value="EKV30405.1"/>
    <property type="molecule type" value="Genomic_DNA"/>
</dbReference>
<comment type="caution">
    <text evidence="1">The sequence shown here is derived from an EMBL/GenBank/DDBJ whole genome shotgun (WGS) entry which is preliminary data.</text>
</comment>
<proteinExistence type="predicted"/>
<sequence length="91" mass="10384">MAKGAMESLYVDPTTRFVNSLITSEIEVSNSLLDRIWPRFSADLLIQDECEMMADAGDFDGDEFEIEFEADEDEDGFLANLLQWSPRRKKG</sequence>
<evidence type="ECO:0000313" key="1">
    <source>
        <dbReference type="EMBL" id="EKV30405.1"/>
    </source>
</evidence>
<organism evidence="1 2">
    <name type="scientific">Caenispirillum salinarum AK4</name>
    <dbReference type="NCBI Taxonomy" id="1238182"/>
    <lineage>
        <taxon>Bacteria</taxon>
        <taxon>Pseudomonadati</taxon>
        <taxon>Pseudomonadota</taxon>
        <taxon>Alphaproteobacteria</taxon>
        <taxon>Rhodospirillales</taxon>
        <taxon>Novispirillaceae</taxon>
        <taxon>Caenispirillum</taxon>
    </lineage>
</organism>
<keyword evidence="2" id="KW-1185">Reference proteome</keyword>
<dbReference type="AlphaFoldDB" id="K9GWM0"/>
<name>K9GWM0_9PROT</name>
<dbReference type="RefSeq" id="WP_009540472.1">
    <property type="nucleotide sequence ID" value="NZ_ANHY01000008.1"/>
</dbReference>
<evidence type="ECO:0000313" key="2">
    <source>
        <dbReference type="Proteomes" id="UP000009881"/>
    </source>
</evidence>
<dbReference type="OrthoDB" id="10000270at2"/>
<reference evidence="1 2" key="1">
    <citation type="journal article" date="2013" name="Genome Announc.">
        <title>Draft Genome Sequence of an Alphaproteobacterium, Caenispirillum salinarum AK4(T), Isolated from a Solar Saltern.</title>
        <authorList>
            <person name="Khatri I."/>
            <person name="Singh A."/>
            <person name="Korpole S."/>
            <person name="Pinnaka A.K."/>
            <person name="Subramanian S."/>
        </authorList>
    </citation>
    <scope>NUCLEOTIDE SEQUENCE [LARGE SCALE GENOMIC DNA]</scope>
    <source>
        <strain evidence="1 2">AK4</strain>
    </source>
</reference>
<protein>
    <submittedName>
        <fullName evidence="1">Uncharacterized protein</fullName>
    </submittedName>
</protein>
<dbReference type="Proteomes" id="UP000009881">
    <property type="component" value="Unassembled WGS sequence"/>
</dbReference>
<dbReference type="STRING" id="1238182.C882_4364"/>
<accession>K9GWM0</accession>